<gene>
    <name evidence="2" type="ORF">Y1Q_0014977</name>
</gene>
<sequence>MDVAEGCLPPLTGSISHYQAEDSGTQTARPATSEASTQTEGFEQEHASTQTRALCVEDVGCQRWCLWLSEQTPARLTLALWLRWPGYIEGIGAMLNGGDMQIGQAPSIGEKTTSSYKTRAERAGLYGRRSSKEVMSMQSHLDPQGPTDHHLQVKPRTIAVGSGIHGENYRGSCPVSQGQQASCHSRGLSSQGILTKIATVTIPASTALPPGSNVFAIGKAAAAERGGKRKKQKNWNGVRRWKHGWKGNSGLDSVLGRLSIHQQILTSEESAFHPLFS</sequence>
<comment type="caution">
    <text evidence="2">The sequence shown here is derived from an EMBL/GenBank/DDBJ whole genome shotgun (WGS) entry which is preliminary data.</text>
</comment>
<protein>
    <submittedName>
        <fullName evidence="2">Uncharacterized protein</fullName>
    </submittedName>
</protein>
<proteinExistence type="predicted"/>
<dbReference type="EMBL" id="AKHW03003787">
    <property type="protein sequence ID" value="KYO33201.1"/>
    <property type="molecule type" value="Genomic_DNA"/>
</dbReference>
<dbReference type="AlphaFoldDB" id="A0A151N8W1"/>
<evidence type="ECO:0000313" key="3">
    <source>
        <dbReference type="Proteomes" id="UP000050525"/>
    </source>
</evidence>
<organism evidence="2 3">
    <name type="scientific">Alligator mississippiensis</name>
    <name type="common">American alligator</name>
    <dbReference type="NCBI Taxonomy" id="8496"/>
    <lineage>
        <taxon>Eukaryota</taxon>
        <taxon>Metazoa</taxon>
        <taxon>Chordata</taxon>
        <taxon>Craniata</taxon>
        <taxon>Vertebrata</taxon>
        <taxon>Euteleostomi</taxon>
        <taxon>Archelosauria</taxon>
        <taxon>Archosauria</taxon>
        <taxon>Crocodylia</taxon>
        <taxon>Alligatoridae</taxon>
        <taxon>Alligatorinae</taxon>
        <taxon>Alligator</taxon>
    </lineage>
</organism>
<dbReference type="Proteomes" id="UP000050525">
    <property type="component" value="Unassembled WGS sequence"/>
</dbReference>
<feature type="region of interest" description="Disordered" evidence="1">
    <location>
        <begin position="20"/>
        <end position="45"/>
    </location>
</feature>
<evidence type="ECO:0000313" key="2">
    <source>
        <dbReference type="EMBL" id="KYO33201.1"/>
    </source>
</evidence>
<name>A0A151N8W1_ALLMI</name>
<reference evidence="2 3" key="1">
    <citation type="journal article" date="2012" name="Genome Biol.">
        <title>Sequencing three crocodilian genomes to illuminate the evolution of archosaurs and amniotes.</title>
        <authorList>
            <person name="St John J.A."/>
            <person name="Braun E.L."/>
            <person name="Isberg S.R."/>
            <person name="Miles L.G."/>
            <person name="Chong A.Y."/>
            <person name="Gongora J."/>
            <person name="Dalzell P."/>
            <person name="Moran C."/>
            <person name="Bed'hom B."/>
            <person name="Abzhanov A."/>
            <person name="Burgess S.C."/>
            <person name="Cooksey A.M."/>
            <person name="Castoe T.A."/>
            <person name="Crawford N.G."/>
            <person name="Densmore L.D."/>
            <person name="Drew J.C."/>
            <person name="Edwards S.V."/>
            <person name="Faircloth B.C."/>
            <person name="Fujita M.K."/>
            <person name="Greenwold M.J."/>
            <person name="Hoffmann F.G."/>
            <person name="Howard J.M."/>
            <person name="Iguchi T."/>
            <person name="Janes D.E."/>
            <person name="Khan S.Y."/>
            <person name="Kohno S."/>
            <person name="de Koning A.J."/>
            <person name="Lance S.L."/>
            <person name="McCarthy F.M."/>
            <person name="McCormack J.E."/>
            <person name="Merchant M.E."/>
            <person name="Peterson D.G."/>
            <person name="Pollock D.D."/>
            <person name="Pourmand N."/>
            <person name="Raney B.J."/>
            <person name="Roessler K.A."/>
            <person name="Sanford J.R."/>
            <person name="Sawyer R.H."/>
            <person name="Schmidt C.J."/>
            <person name="Triplett E.W."/>
            <person name="Tuberville T.D."/>
            <person name="Venegas-Anaya M."/>
            <person name="Howard J.T."/>
            <person name="Jarvis E.D."/>
            <person name="Guillette L.J.Jr."/>
            <person name="Glenn T.C."/>
            <person name="Green R.E."/>
            <person name="Ray D.A."/>
        </authorList>
    </citation>
    <scope>NUCLEOTIDE SEQUENCE [LARGE SCALE GENOMIC DNA]</scope>
    <source>
        <strain evidence="2">KSC_2009_1</strain>
    </source>
</reference>
<evidence type="ECO:0000256" key="1">
    <source>
        <dbReference type="SAM" id="MobiDB-lite"/>
    </source>
</evidence>
<accession>A0A151N8W1</accession>
<keyword evidence="3" id="KW-1185">Reference proteome</keyword>